<evidence type="ECO:0000256" key="2">
    <source>
        <dbReference type="ARBA" id="ARBA00007783"/>
    </source>
</evidence>
<dbReference type="InterPro" id="IPR047817">
    <property type="entry name" value="ABC2_TM_bact-type"/>
</dbReference>
<dbReference type="RefSeq" id="WP_344340280.1">
    <property type="nucleotide sequence ID" value="NZ_BAAAQT010000005.1"/>
</dbReference>
<feature type="domain" description="ABC transmembrane type-2" evidence="10">
    <location>
        <begin position="43"/>
        <end position="287"/>
    </location>
</feature>
<comment type="caution">
    <text evidence="11">The sequence shown here is derived from an EMBL/GenBank/DDBJ whole genome shotgun (WGS) entry which is preliminary data.</text>
</comment>
<comment type="similarity">
    <text evidence="2 9">Belongs to the ABC-2 integral membrane protein family.</text>
</comment>
<dbReference type="Proteomes" id="UP001501599">
    <property type="component" value="Unassembled WGS sequence"/>
</dbReference>
<keyword evidence="3 9" id="KW-0813">Transport</keyword>
<dbReference type="Pfam" id="PF01061">
    <property type="entry name" value="ABC2_membrane"/>
    <property type="match status" value="1"/>
</dbReference>
<evidence type="ECO:0000256" key="8">
    <source>
        <dbReference type="ARBA" id="ARBA00023136"/>
    </source>
</evidence>
<keyword evidence="5" id="KW-0997">Cell inner membrane</keyword>
<evidence type="ECO:0000256" key="3">
    <source>
        <dbReference type="ARBA" id="ARBA00022448"/>
    </source>
</evidence>
<dbReference type="PROSITE" id="PS51012">
    <property type="entry name" value="ABC_TM2"/>
    <property type="match status" value="1"/>
</dbReference>
<evidence type="ECO:0000256" key="7">
    <source>
        <dbReference type="ARBA" id="ARBA00022989"/>
    </source>
</evidence>
<organism evidence="11 12">
    <name type="scientific">Agrococcus versicolor</name>
    <dbReference type="NCBI Taxonomy" id="501482"/>
    <lineage>
        <taxon>Bacteria</taxon>
        <taxon>Bacillati</taxon>
        <taxon>Actinomycetota</taxon>
        <taxon>Actinomycetes</taxon>
        <taxon>Micrococcales</taxon>
        <taxon>Microbacteriaceae</taxon>
        <taxon>Agrococcus</taxon>
    </lineage>
</organism>
<name>A0ABP5MCX4_9MICO</name>
<dbReference type="PANTHER" id="PTHR30413:SF8">
    <property type="entry name" value="TRANSPORT PERMEASE PROTEIN"/>
    <property type="match status" value="1"/>
</dbReference>
<evidence type="ECO:0000259" key="10">
    <source>
        <dbReference type="PROSITE" id="PS51012"/>
    </source>
</evidence>
<dbReference type="InterPro" id="IPR013525">
    <property type="entry name" value="ABC2_TM"/>
</dbReference>
<evidence type="ECO:0000256" key="9">
    <source>
        <dbReference type="RuleBase" id="RU361157"/>
    </source>
</evidence>
<sequence>MSAGVTTARERRVQRAEQRRSSFSLMRNLALREIRAEYKRTLLGRVWSLLNPVAQIAIFSLVFGVLFEIEAPPGTNSGVDFFPLWIGIGVITWGYVSGSISGGMSALLGNAGLLSKVYFERSVLVIASIVASTTTFLTELAVLVVIMAFVGGPAILLTLPLLVPLLALTIAFVIGLSLMLSVALVFFRDLEHLWRIFTQIWLYASGVMFPVTLVQTAQDRFTAEGVLLNGQPLPLVTLFELNPAERILASFRNIIYDYAVPSLDTWLYIGLWSFGMLVIGALVFRRFSRNVVEEL</sequence>
<gene>
    <name evidence="11" type="ORF">GCM10009846_06590</name>
</gene>
<evidence type="ECO:0000256" key="1">
    <source>
        <dbReference type="ARBA" id="ARBA00004429"/>
    </source>
</evidence>
<evidence type="ECO:0000256" key="5">
    <source>
        <dbReference type="ARBA" id="ARBA00022519"/>
    </source>
</evidence>
<dbReference type="PANTHER" id="PTHR30413">
    <property type="entry name" value="INNER MEMBRANE TRANSPORT PERMEASE"/>
    <property type="match status" value="1"/>
</dbReference>
<feature type="transmembrane region" description="Helical" evidence="9">
    <location>
        <begin position="200"/>
        <end position="218"/>
    </location>
</feature>
<proteinExistence type="inferred from homology"/>
<evidence type="ECO:0000313" key="12">
    <source>
        <dbReference type="Proteomes" id="UP001501599"/>
    </source>
</evidence>
<protein>
    <recommendedName>
        <fullName evidence="9">Transport permease protein</fullName>
    </recommendedName>
</protein>
<keyword evidence="7 9" id="KW-1133">Transmembrane helix</keyword>
<keyword evidence="8 9" id="KW-0472">Membrane</keyword>
<dbReference type="EMBL" id="BAAAQT010000005">
    <property type="protein sequence ID" value="GAA2171714.1"/>
    <property type="molecule type" value="Genomic_DNA"/>
</dbReference>
<accession>A0ABP5MCX4</accession>
<evidence type="ECO:0000313" key="11">
    <source>
        <dbReference type="EMBL" id="GAA2171714.1"/>
    </source>
</evidence>
<feature type="transmembrane region" description="Helical" evidence="9">
    <location>
        <begin position="42"/>
        <end position="64"/>
    </location>
</feature>
<keyword evidence="4 9" id="KW-1003">Cell membrane</keyword>
<reference evidence="12" key="1">
    <citation type="journal article" date="2019" name="Int. J. Syst. Evol. Microbiol.">
        <title>The Global Catalogue of Microorganisms (GCM) 10K type strain sequencing project: providing services to taxonomists for standard genome sequencing and annotation.</title>
        <authorList>
            <consortium name="The Broad Institute Genomics Platform"/>
            <consortium name="The Broad Institute Genome Sequencing Center for Infectious Disease"/>
            <person name="Wu L."/>
            <person name="Ma J."/>
        </authorList>
    </citation>
    <scope>NUCLEOTIDE SEQUENCE [LARGE SCALE GENOMIC DNA]</scope>
    <source>
        <strain evidence="12">JCM 16026</strain>
    </source>
</reference>
<evidence type="ECO:0000256" key="6">
    <source>
        <dbReference type="ARBA" id="ARBA00022692"/>
    </source>
</evidence>
<feature type="transmembrane region" description="Helical" evidence="9">
    <location>
        <begin position="162"/>
        <end position="188"/>
    </location>
</feature>
<feature type="transmembrane region" description="Helical" evidence="9">
    <location>
        <begin position="123"/>
        <end position="150"/>
    </location>
</feature>
<feature type="transmembrane region" description="Helical" evidence="9">
    <location>
        <begin position="84"/>
        <end position="111"/>
    </location>
</feature>
<comment type="subcellular location">
    <subcellularLocation>
        <location evidence="1">Cell inner membrane</location>
        <topology evidence="1">Multi-pass membrane protein</topology>
    </subcellularLocation>
    <subcellularLocation>
        <location evidence="9">Cell membrane</location>
        <topology evidence="9">Multi-pass membrane protein</topology>
    </subcellularLocation>
</comment>
<feature type="transmembrane region" description="Helical" evidence="9">
    <location>
        <begin position="266"/>
        <end position="284"/>
    </location>
</feature>
<keyword evidence="6 9" id="KW-0812">Transmembrane</keyword>
<keyword evidence="12" id="KW-1185">Reference proteome</keyword>
<evidence type="ECO:0000256" key="4">
    <source>
        <dbReference type="ARBA" id="ARBA00022475"/>
    </source>
</evidence>